<keyword evidence="2 3" id="KW-0040">ANK repeat</keyword>
<gene>
    <name evidence="5" type="ORF">LAMO00422_LOCUS10162</name>
</gene>
<reference evidence="5" key="1">
    <citation type="submission" date="2021-01" db="EMBL/GenBank/DDBJ databases">
        <authorList>
            <person name="Corre E."/>
            <person name="Pelletier E."/>
            <person name="Niang G."/>
            <person name="Scheremetjew M."/>
            <person name="Finn R."/>
            <person name="Kale V."/>
            <person name="Holt S."/>
            <person name="Cochrane G."/>
            <person name="Meng A."/>
            <person name="Brown T."/>
            <person name="Cohen L."/>
        </authorList>
    </citation>
    <scope>NUCLEOTIDE SEQUENCE</scope>
    <source>
        <strain evidence="5">CCMP2058</strain>
    </source>
</reference>
<evidence type="ECO:0000313" key="5">
    <source>
        <dbReference type="EMBL" id="CAD8449753.1"/>
    </source>
</evidence>
<dbReference type="PRINTS" id="PR01415">
    <property type="entry name" value="ANKYRIN"/>
</dbReference>
<dbReference type="AlphaFoldDB" id="A0A7S0DC30"/>
<sequence>MGRLRQIRSLAMGSHRIDTMKNRRIVGISAIFVCILASVCLNRHYKPRNLGGRGSIGLPEVTDRSAEEAINLPFRKKKDLVQKLIGPGPGNEGRRMLLMDIFGGVGENDPHYVWLKEQWKKNTPNMTVVLFGNVIGYLPQQPYYTRFYYPEWEYGHYDDLNFRSMRFVRKIKLQKDKFLFRLRYILHDLCLKPARKQFRKLRKLGREQAGIWAEVGTDAVRFVGDQLIKRQDILLQGAAAAGALTAVGLAMKRTVLDPKWRLQYQFVSPGDDIELEPGTMVYAPFVQEDPAQNAKLLMQQQQQRQDPRRPPMGRGRGPPDQEGQEGQEGQEAPKAPPPEPQWLLCEVQRKGTPGETVSLMAYANRMELEVPYEDLKLARSADQFLLTAMQGNPSAMMASLEETGASINTRDMNGNTALLTMCESGNKPAITALLEAGANPNMANFKGVTPLILAVTRGQMDLINTLLDYGARINKALPDGKTALYQAVASGRLEVVELLIDRGARINQLNNKQVSPLFVACQNGDLATVRLLLSRGAGWNINVAPDLGGGNRATPLFMATQKGHLPVIQALVEAGADLDKGTLGGKTKATPLMVAAQNGQGPIISYLLDMGADPDKRLPDGSVALTLAVQFGHVAIAQMLINAGCNIDSEDYKGNTALHIAVQTKQQRMVQLLLDAGADANIFTLQKRHSPLLLALHIAIESQGPLDIAKMLIPASAKCMHYADENGENALCVAVQALKGRNETDLIIDMLKTGTDPFLLTRKTGGKKKPRPKNNCILASAKAKRPDLAFVIKMFDIKNPDKIYELLEQRRSWYRNKKKVMDEYRKPLVKGFAPERTGYGDWNFNKAPLTFRLNPIIDDIKKEKGLDHSSKDTIDDDLYENVEVNLPLEQDVRQFRREFVKPAMKRYQPDLIPKPDTPMEDLPREWQSEILEKYKGVPKALNWTVKDYHDWLDAMRPTRQLTQLEAKILEKEPNFPIDPKYAYYQSNEITRRMKFGTKVQEFMKKNPQNFPPPREKGQAGSGTKGGDREGKPAGGTRRKRR</sequence>
<proteinExistence type="predicted"/>
<dbReference type="Gene3D" id="1.25.40.20">
    <property type="entry name" value="Ankyrin repeat-containing domain"/>
    <property type="match status" value="2"/>
</dbReference>
<evidence type="ECO:0000256" key="1">
    <source>
        <dbReference type="ARBA" id="ARBA00022737"/>
    </source>
</evidence>
<feature type="repeat" description="ANK" evidence="3">
    <location>
        <begin position="587"/>
        <end position="619"/>
    </location>
</feature>
<feature type="repeat" description="ANK" evidence="3">
    <location>
        <begin position="551"/>
        <end position="583"/>
    </location>
</feature>
<dbReference type="InterPro" id="IPR002110">
    <property type="entry name" value="Ankyrin_rpt"/>
</dbReference>
<dbReference type="Pfam" id="PF12796">
    <property type="entry name" value="Ank_2"/>
    <property type="match status" value="3"/>
</dbReference>
<feature type="repeat" description="ANK" evidence="3">
    <location>
        <begin position="446"/>
        <end position="474"/>
    </location>
</feature>
<protein>
    <submittedName>
        <fullName evidence="5">Uncharacterized protein</fullName>
    </submittedName>
</protein>
<name>A0A7S0DC30_9EUKA</name>
<feature type="repeat" description="ANK" evidence="3">
    <location>
        <begin position="413"/>
        <end position="445"/>
    </location>
</feature>
<dbReference type="InterPro" id="IPR036770">
    <property type="entry name" value="Ankyrin_rpt-contain_sf"/>
</dbReference>
<feature type="repeat" description="ANK" evidence="3">
    <location>
        <begin position="512"/>
        <end position="544"/>
    </location>
</feature>
<feature type="region of interest" description="Disordered" evidence="4">
    <location>
        <begin position="1001"/>
        <end position="1041"/>
    </location>
</feature>
<dbReference type="PROSITE" id="PS50088">
    <property type="entry name" value="ANK_REPEAT"/>
    <property type="match status" value="8"/>
</dbReference>
<dbReference type="PROSITE" id="PS50297">
    <property type="entry name" value="ANK_REP_REGION"/>
    <property type="match status" value="8"/>
</dbReference>
<organism evidence="5">
    <name type="scientific">Amorphochlora amoebiformis</name>
    <dbReference type="NCBI Taxonomy" id="1561963"/>
    <lineage>
        <taxon>Eukaryota</taxon>
        <taxon>Sar</taxon>
        <taxon>Rhizaria</taxon>
        <taxon>Cercozoa</taxon>
        <taxon>Chlorarachniophyceae</taxon>
        <taxon>Amorphochlora</taxon>
    </lineage>
</organism>
<dbReference type="PANTHER" id="PTHR24188">
    <property type="entry name" value="ANKYRIN REPEAT PROTEIN"/>
    <property type="match status" value="1"/>
</dbReference>
<dbReference type="SMART" id="SM00248">
    <property type="entry name" value="ANK"/>
    <property type="match status" value="10"/>
</dbReference>
<feature type="region of interest" description="Disordered" evidence="4">
    <location>
        <begin position="297"/>
        <end position="340"/>
    </location>
</feature>
<dbReference type="PANTHER" id="PTHR24188:SF29">
    <property type="entry name" value="GH09064P"/>
    <property type="match status" value="1"/>
</dbReference>
<feature type="repeat" description="ANK" evidence="3">
    <location>
        <begin position="653"/>
        <end position="685"/>
    </location>
</feature>
<keyword evidence="1" id="KW-0677">Repeat</keyword>
<feature type="repeat" description="ANK" evidence="3">
    <location>
        <begin position="620"/>
        <end position="652"/>
    </location>
</feature>
<evidence type="ECO:0000256" key="2">
    <source>
        <dbReference type="ARBA" id="ARBA00023043"/>
    </source>
</evidence>
<dbReference type="SUPFAM" id="SSF48403">
    <property type="entry name" value="Ankyrin repeat"/>
    <property type="match status" value="1"/>
</dbReference>
<evidence type="ECO:0000256" key="4">
    <source>
        <dbReference type="SAM" id="MobiDB-lite"/>
    </source>
</evidence>
<accession>A0A7S0DC30</accession>
<evidence type="ECO:0000256" key="3">
    <source>
        <dbReference type="PROSITE-ProRule" id="PRU00023"/>
    </source>
</evidence>
<dbReference type="EMBL" id="HBEM01014738">
    <property type="protein sequence ID" value="CAD8449753.1"/>
    <property type="molecule type" value="Transcribed_RNA"/>
</dbReference>
<feature type="repeat" description="ANK" evidence="3">
    <location>
        <begin position="479"/>
        <end position="511"/>
    </location>
</feature>
<dbReference type="Pfam" id="PF00023">
    <property type="entry name" value="Ank"/>
    <property type="match status" value="1"/>
</dbReference>